<protein>
    <recommendedName>
        <fullName evidence="4">Dynein regulatory complex subunit 4</fullName>
    </recommendedName>
    <alternativeName>
        <fullName evidence="12">Growth arrest-specific protein 8</fullName>
    </alternativeName>
</protein>
<dbReference type="Proteomes" id="UP001529510">
    <property type="component" value="Unassembled WGS sequence"/>
</dbReference>
<dbReference type="EMBL" id="JAMKFB020000168">
    <property type="protein sequence ID" value="KAL0152877.1"/>
    <property type="molecule type" value="Genomic_DNA"/>
</dbReference>
<sequence>VQLERDELYMKFSKAIQEVKQKSGFKNLLLECKLSALNDTLKKKEAQLSEVLSASNLDPSTLNMVTHKLE</sequence>
<keyword evidence="16" id="KW-1185">Reference proteome</keyword>
<keyword evidence="6" id="KW-0493">Microtubule</keyword>
<evidence type="ECO:0000313" key="15">
    <source>
        <dbReference type="EMBL" id="KAL0152877.1"/>
    </source>
</evidence>
<feature type="non-terminal residue" evidence="15">
    <location>
        <position position="70"/>
    </location>
</feature>
<name>A0ABD0MVN6_CIRMR</name>
<evidence type="ECO:0000256" key="10">
    <source>
        <dbReference type="ARBA" id="ARBA00023212"/>
    </source>
</evidence>
<evidence type="ECO:0000256" key="6">
    <source>
        <dbReference type="ARBA" id="ARBA00022701"/>
    </source>
</evidence>
<keyword evidence="10" id="KW-0206">Cytoskeleton</keyword>
<evidence type="ECO:0000256" key="8">
    <source>
        <dbReference type="ARBA" id="ARBA00023054"/>
    </source>
</evidence>
<evidence type="ECO:0000256" key="3">
    <source>
        <dbReference type="ARBA" id="ARBA00009859"/>
    </source>
</evidence>
<accession>A0ABD0MVN6</accession>
<organism evidence="15 16">
    <name type="scientific">Cirrhinus mrigala</name>
    <name type="common">Mrigala</name>
    <dbReference type="NCBI Taxonomy" id="683832"/>
    <lineage>
        <taxon>Eukaryota</taxon>
        <taxon>Metazoa</taxon>
        <taxon>Chordata</taxon>
        <taxon>Craniata</taxon>
        <taxon>Vertebrata</taxon>
        <taxon>Euteleostomi</taxon>
        <taxon>Actinopterygii</taxon>
        <taxon>Neopterygii</taxon>
        <taxon>Teleostei</taxon>
        <taxon>Ostariophysi</taxon>
        <taxon>Cypriniformes</taxon>
        <taxon>Cyprinidae</taxon>
        <taxon>Labeoninae</taxon>
        <taxon>Labeonini</taxon>
        <taxon>Cirrhinus</taxon>
    </lineage>
</organism>
<dbReference type="PANTHER" id="PTHR31543:SF0">
    <property type="entry name" value="DYNEIN REGULATORY COMPLEX SUBUNIT 4"/>
    <property type="match status" value="1"/>
</dbReference>
<evidence type="ECO:0000256" key="1">
    <source>
        <dbReference type="ARBA" id="ARBA00004230"/>
    </source>
</evidence>
<keyword evidence="8 13" id="KW-0175">Coiled coil</keyword>
<dbReference type="PANTHER" id="PTHR31543">
    <property type="entry name" value="DYNEIN REGULATORY COMPLEX SUBUNIT 4"/>
    <property type="match status" value="1"/>
</dbReference>
<evidence type="ECO:0000313" key="16">
    <source>
        <dbReference type="Proteomes" id="UP001529510"/>
    </source>
</evidence>
<keyword evidence="5" id="KW-0963">Cytoplasm</keyword>
<proteinExistence type="inferred from homology"/>
<feature type="coiled-coil region" evidence="13">
    <location>
        <begin position="27"/>
        <end position="54"/>
    </location>
</feature>
<comment type="similarity">
    <text evidence="3">Belongs to the DRC4 family.</text>
</comment>
<dbReference type="AlphaFoldDB" id="A0ABD0MVN6"/>
<feature type="non-terminal residue" evidence="15">
    <location>
        <position position="1"/>
    </location>
</feature>
<evidence type="ECO:0000256" key="7">
    <source>
        <dbReference type="ARBA" id="ARBA00022846"/>
    </source>
</evidence>
<dbReference type="GO" id="GO:0031514">
    <property type="term" value="C:motile cilium"/>
    <property type="evidence" value="ECO:0007669"/>
    <property type="project" value="UniProtKB-SubCell"/>
</dbReference>
<comment type="subcellular location">
    <subcellularLocation>
        <location evidence="1">Cell projection</location>
        <location evidence="1">Cilium</location>
        <location evidence="1">Flagellum</location>
    </subcellularLocation>
    <subcellularLocation>
        <location evidence="2">Cytoplasm</location>
        <location evidence="2">Cytoskeleton</location>
    </subcellularLocation>
</comment>
<evidence type="ECO:0000256" key="11">
    <source>
        <dbReference type="ARBA" id="ARBA00023273"/>
    </source>
</evidence>
<keyword evidence="9" id="KW-0969">Cilium</keyword>
<comment type="caution">
    <text evidence="15">The sequence shown here is derived from an EMBL/GenBank/DDBJ whole genome shotgun (WGS) entry which is preliminary data.</text>
</comment>
<dbReference type="Pfam" id="PF13851">
    <property type="entry name" value="GAS"/>
    <property type="match status" value="1"/>
</dbReference>
<dbReference type="InterPro" id="IPR025593">
    <property type="entry name" value="GAS8_dom"/>
</dbReference>
<reference evidence="15 16" key="1">
    <citation type="submission" date="2024-05" db="EMBL/GenBank/DDBJ databases">
        <title>Genome sequencing and assembly of Indian major carp, Cirrhinus mrigala (Hamilton, 1822).</title>
        <authorList>
            <person name="Mohindra V."/>
            <person name="Chowdhury L.M."/>
            <person name="Lal K."/>
            <person name="Jena J.K."/>
        </authorList>
    </citation>
    <scope>NUCLEOTIDE SEQUENCE [LARGE SCALE GENOMIC DNA]</scope>
    <source>
        <strain evidence="15">CM1030</strain>
        <tissue evidence="15">Blood</tissue>
    </source>
</reference>
<evidence type="ECO:0000256" key="12">
    <source>
        <dbReference type="ARBA" id="ARBA00031568"/>
    </source>
</evidence>
<evidence type="ECO:0000259" key="14">
    <source>
        <dbReference type="Pfam" id="PF13851"/>
    </source>
</evidence>
<keyword evidence="11" id="KW-0966">Cell projection</keyword>
<dbReference type="InterPro" id="IPR039308">
    <property type="entry name" value="GAS8"/>
</dbReference>
<evidence type="ECO:0000256" key="5">
    <source>
        <dbReference type="ARBA" id="ARBA00022490"/>
    </source>
</evidence>
<evidence type="ECO:0000256" key="4">
    <source>
        <dbReference type="ARBA" id="ARBA00021301"/>
    </source>
</evidence>
<evidence type="ECO:0000256" key="9">
    <source>
        <dbReference type="ARBA" id="ARBA00023069"/>
    </source>
</evidence>
<gene>
    <name evidence="15" type="ORF">M9458_051810</name>
</gene>
<keyword evidence="7" id="KW-0282">Flagellum</keyword>
<evidence type="ECO:0000256" key="13">
    <source>
        <dbReference type="SAM" id="Coils"/>
    </source>
</evidence>
<dbReference type="GO" id="GO:0005874">
    <property type="term" value="C:microtubule"/>
    <property type="evidence" value="ECO:0007669"/>
    <property type="project" value="UniProtKB-KW"/>
</dbReference>
<feature type="domain" description="Growth arrest-specific protein 8" evidence="14">
    <location>
        <begin position="1"/>
        <end position="70"/>
    </location>
</feature>
<evidence type="ECO:0000256" key="2">
    <source>
        <dbReference type="ARBA" id="ARBA00004245"/>
    </source>
</evidence>